<evidence type="ECO:0000313" key="2">
    <source>
        <dbReference type="EMBL" id="KAH7029225.1"/>
    </source>
</evidence>
<keyword evidence="3" id="KW-1185">Reference proteome</keyword>
<organism evidence="2 3">
    <name type="scientific">Microdochium trichocladiopsis</name>
    <dbReference type="NCBI Taxonomy" id="1682393"/>
    <lineage>
        <taxon>Eukaryota</taxon>
        <taxon>Fungi</taxon>
        <taxon>Dikarya</taxon>
        <taxon>Ascomycota</taxon>
        <taxon>Pezizomycotina</taxon>
        <taxon>Sordariomycetes</taxon>
        <taxon>Xylariomycetidae</taxon>
        <taxon>Xylariales</taxon>
        <taxon>Microdochiaceae</taxon>
        <taxon>Microdochium</taxon>
    </lineage>
</organism>
<feature type="region of interest" description="Disordered" evidence="1">
    <location>
        <begin position="1"/>
        <end position="30"/>
    </location>
</feature>
<dbReference type="OrthoDB" id="333024at2759"/>
<dbReference type="Proteomes" id="UP000756346">
    <property type="component" value="Unassembled WGS sequence"/>
</dbReference>
<evidence type="ECO:0000313" key="3">
    <source>
        <dbReference type="Proteomes" id="UP000756346"/>
    </source>
</evidence>
<dbReference type="RefSeq" id="XP_046011513.1">
    <property type="nucleotide sequence ID" value="XM_046154219.1"/>
</dbReference>
<dbReference type="PANTHER" id="PTHR24113:SF16">
    <property type="match status" value="1"/>
</dbReference>
<comment type="caution">
    <text evidence="2">The sequence shown here is derived from an EMBL/GenBank/DDBJ whole genome shotgun (WGS) entry which is preliminary data.</text>
</comment>
<dbReference type="InterPro" id="IPR027038">
    <property type="entry name" value="RanGap"/>
</dbReference>
<gene>
    <name evidence="2" type="ORF">B0I36DRAFT_325297</name>
</gene>
<dbReference type="SMART" id="SM00368">
    <property type="entry name" value="LRR_RI"/>
    <property type="match status" value="6"/>
</dbReference>
<accession>A0A9P8Y4J9</accession>
<protein>
    <recommendedName>
        <fullName evidence="4">RNI-like protein</fullName>
    </recommendedName>
</protein>
<dbReference type="EMBL" id="JAGTJQ010000006">
    <property type="protein sequence ID" value="KAH7029225.1"/>
    <property type="molecule type" value="Genomic_DNA"/>
</dbReference>
<sequence>MPELDSDSDSSASSSDDHEKVARKTLTGPVLLGNGEGEDYYHTPGLEFRRGVLYEDARLDLCKQVVGPDHIGALMQSLRTNTFVRHFLLGNNIIGPVGARAIGDFIHDFPNRMDTWYLAGNCIDGAGFKVLVDAMVKSTSVTNIWLKRNPLGAGSAKDLARLITQCQNLRTLDLDQTELGDGGAAELFGLLAGYQPEEGEALSLCNLYLNGIGISTRAAAALGKFLASPAGALVESIYMSCNPLGDAGAVALAEYLPRAKSLKRLVIQSIGLGADGAIALCTALGRHQSLSVLDLGQAYATADLGAGYNYITDEAASAMVSLVRDCKSLQYFNLGRCALSFNGLACVMQAAAGSESLLVWQGISLVKDAISPIVSPALSYPLNTATIFGADGMNQVSQANMHVLESDIRLRLERNVRARFGEDKSYSSFWENEKRWVLSDQLDVRKIDSVYRTRDVRKARRGEMVLVKLWEDDDDTLDRVMGQVTSKPGLEGVKVSGPVCPLKKLRLEQQKALMAHA</sequence>
<evidence type="ECO:0000256" key="1">
    <source>
        <dbReference type="SAM" id="MobiDB-lite"/>
    </source>
</evidence>
<dbReference type="InterPro" id="IPR032675">
    <property type="entry name" value="LRR_dom_sf"/>
</dbReference>
<proteinExistence type="predicted"/>
<dbReference type="Pfam" id="PF13516">
    <property type="entry name" value="LRR_6"/>
    <property type="match status" value="2"/>
</dbReference>
<reference evidence="2" key="1">
    <citation type="journal article" date="2021" name="Nat. Commun.">
        <title>Genetic determinants of endophytism in the Arabidopsis root mycobiome.</title>
        <authorList>
            <person name="Mesny F."/>
            <person name="Miyauchi S."/>
            <person name="Thiergart T."/>
            <person name="Pickel B."/>
            <person name="Atanasova L."/>
            <person name="Karlsson M."/>
            <person name="Huettel B."/>
            <person name="Barry K.W."/>
            <person name="Haridas S."/>
            <person name="Chen C."/>
            <person name="Bauer D."/>
            <person name="Andreopoulos W."/>
            <person name="Pangilinan J."/>
            <person name="LaButti K."/>
            <person name="Riley R."/>
            <person name="Lipzen A."/>
            <person name="Clum A."/>
            <person name="Drula E."/>
            <person name="Henrissat B."/>
            <person name="Kohler A."/>
            <person name="Grigoriev I.V."/>
            <person name="Martin F.M."/>
            <person name="Hacquard S."/>
        </authorList>
    </citation>
    <scope>NUCLEOTIDE SEQUENCE</scope>
    <source>
        <strain evidence="2">MPI-CAGE-CH-0230</strain>
    </source>
</reference>
<dbReference type="GeneID" id="70183765"/>
<dbReference type="Gene3D" id="3.80.10.10">
    <property type="entry name" value="Ribonuclease Inhibitor"/>
    <property type="match status" value="2"/>
</dbReference>
<evidence type="ECO:0008006" key="4">
    <source>
        <dbReference type="Google" id="ProtNLM"/>
    </source>
</evidence>
<name>A0A9P8Y4J9_9PEZI</name>
<dbReference type="GO" id="GO:0005096">
    <property type="term" value="F:GTPase activator activity"/>
    <property type="evidence" value="ECO:0007669"/>
    <property type="project" value="InterPro"/>
</dbReference>
<dbReference type="InterPro" id="IPR001611">
    <property type="entry name" value="Leu-rich_rpt"/>
</dbReference>
<dbReference type="AlphaFoldDB" id="A0A9P8Y4J9"/>
<dbReference type="PANTHER" id="PTHR24113">
    <property type="entry name" value="RAN GTPASE-ACTIVATING PROTEIN 1"/>
    <property type="match status" value="1"/>
</dbReference>
<dbReference type="SUPFAM" id="SSF52047">
    <property type="entry name" value="RNI-like"/>
    <property type="match status" value="1"/>
</dbReference>